<name>A0A931GZY9_9BACT</name>
<dbReference type="EMBL" id="JADWYR010000003">
    <property type="protein sequence ID" value="MBG9378460.1"/>
    <property type="molecule type" value="Genomic_DNA"/>
</dbReference>
<sequence>MAQANVELVLALRETASRLKSGVHYAWGNHGSCNCGNLLQVVTKLSKEEIIRYAQTGTGEWTELAEEYCSITDAPVSLLIHKLEQLGLTPTDVHNIEYLEDREVLDNLPGGFRWLKRNIKEDVIVYMETFAGMLEEKLAKDIDISSLFENPAKVPGNTIELVNA</sequence>
<gene>
    <name evidence="1" type="ORF">I5907_19645</name>
</gene>
<evidence type="ECO:0000313" key="1">
    <source>
        <dbReference type="EMBL" id="MBG9378460.1"/>
    </source>
</evidence>
<dbReference type="AlphaFoldDB" id="A0A931GZY9"/>
<evidence type="ECO:0000313" key="2">
    <source>
        <dbReference type="Proteomes" id="UP000628448"/>
    </source>
</evidence>
<accession>A0A931GZY9</accession>
<organism evidence="1 2">
    <name type="scientific">Panacibacter microcysteis</name>
    <dbReference type="NCBI Taxonomy" id="2793269"/>
    <lineage>
        <taxon>Bacteria</taxon>
        <taxon>Pseudomonadati</taxon>
        <taxon>Bacteroidota</taxon>
        <taxon>Chitinophagia</taxon>
        <taxon>Chitinophagales</taxon>
        <taxon>Chitinophagaceae</taxon>
        <taxon>Panacibacter</taxon>
    </lineage>
</organism>
<keyword evidence="2" id="KW-1185">Reference proteome</keyword>
<dbReference type="Proteomes" id="UP000628448">
    <property type="component" value="Unassembled WGS sequence"/>
</dbReference>
<proteinExistence type="predicted"/>
<comment type="caution">
    <text evidence="1">The sequence shown here is derived from an EMBL/GenBank/DDBJ whole genome shotgun (WGS) entry which is preliminary data.</text>
</comment>
<protein>
    <submittedName>
        <fullName evidence="1">Uncharacterized protein</fullName>
    </submittedName>
</protein>
<dbReference type="RefSeq" id="WP_196992563.1">
    <property type="nucleotide sequence ID" value="NZ_JADWYR010000003.1"/>
</dbReference>
<reference evidence="1" key="1">
    <citation type="submission" date="2020-11" db="EMBL/GenBank/DDBJ databases">
        <title>Bacterial whole genome sequence for Panacibacter sp. DH6.</title>
        <authorList>
            <person name="Le V."/>
            <person name="Ko S."/>
            <person name="Ahn C.-Y."/>
            <person name="Oh H.-M."/>
        </authorList>
    </citation>
    <scope>NUCLEOTIDE SEQUENCE</scope>
    <source>
        <strain evidence="1">DH6</strain>
    </source>
</reference>